<comment type="caution">
    <text evidence="4">The sequence shown here is derived from an EMBL/GenBank/DDBJ whole genome shotgun (WGS) entry which is preliminary data.</text>
</comment>
<dbReference type="InterPro" id="IPR045865">
    <property type="entry name" value="ACT-like_dom_sf"/>
</dbReference>
<organism evidence="4 5">
    <name type="scientific">Halalkalibacter suaedae</name>
    <dbReference type="NCBI Taxonomy" id="2822140"/>
    <lineage>
        <taxon>Bacteria</taxon>
        <taxon>Bacillati</taxon>
        <taxon>Bacillota</taxon>
        <taxon>Bacilli</taxon>
        <taxon>Bacillales</taxon>
        <taxon>Bacillaceae</taxon>
        <taxon>Halalkalibacter</taxon>
    </lineage>
</organism>
<evidence type="ECO:0000313" key="4">
    <source>
        <dbReference type="EMBL" id="MBP3949788.1"/>
    </source>
</evidence>
<feature type="domain" description="CBS" evidence="3">
    <location>
        <begin position="7"/>
        <end position="64"/>
    </location>
</feature>
<evidence type="ECO:0000256" key="2">
    <source>
        <dbReference type="PROSITE-ProRule" id="PRU00703"/>
    </source>
</evidence>
<dbReference type="InterPro" id="IPR000644">
    <property type="entry name" value="CBS_dom"/>
</dbReference>
<dbReference type="CDD" id="cd04584">
    <property type="entry name" value="CBS_pair_AcuB_like"/>
    <property type="match status" value="1"/>
</dbReference>
<keyword evidence="5" id="KW-1185">Reference proteome</keyword>
<dbReference type="SUPFAM" id="SSF54631">
    <property type="entry name" value="CBS-domain pair"/>
    <property type="match status" value="1"/>
</dbReference>
<feature type="domain" description="CBS" evidence="3">
    <location>
        <begin position="78"/>
        <end position="137"/>
    </location>
</feature>
<gene>
    <name evidence="4" type="ORF">J7W16_01495</name>
</gene>
<keyword evidence="1 2" id="KW-0129">CBS domain</keyword>
<protein>
    <submittedName>
        <fullName evidence="4">Acetoin utilization AcuB family protein</fullName>
    </submittedName>
</protein>
<evidence type="ECO:0000313" key="5">
    <source>
        <dbReference type="Proteomes" id="UP000678228"/>
    </source>
</evidence>
<dbReference type="InterPro" id="IPR051257">
    <property type="entry name" value="Diverse_CBS-Domain"/>
</dbReference>
<dbReference type="EMBL" id="JAGKSQ010000001">
    <property type="protein sequence ID" value="MBP3949788.1"/>
    <property type="molecule type" value="Genomic_DNA"/>
</dbReference>
<dbReference type="PANTHER" id="PTHR43080:SF2">
    <property type="entry name" value="CBS DOMAIN-CONTAINING PROTEIN"/>
    <property type="match status" value="1"/>
</dbReference>
<evidence type="ECO:0000259" key="3">
    <source>
        <dbReference type="PROSITE" id="PS51371"/>
    </source>
</evidence>
<sequence>MLISQIMKRKIFTLNERSTIKDAMQLLELHQIRHIPIVDDNQQLVGIVSDSDVRDASPSIFHSTDHLEDFLKPLSSIMVKNVITAHPLDFVEEASVLFYEHHIGCLPIVQNNQLIGIITETDILHTLVELMGAHQPSSHIEVKVENITGKLADIAEIFKTMNITITSVLVYPYTDPAYKILVFRIQTMDPRRIVRIIEEKGYDVIWPKGPEQL</sequence>
<dbReference type="PROSITE" id="PS51371">
    <property type="entry name" value="CBS"/>
    <property type="match status" value="2"/>
</dbReference>
<dbReference type="AlphaFoldDB" id="A0A940WT98"/>
<reference evidence="4" key="1">
    <citation type="submission" date="2021-03" db="EMBL/GenBank/DDBJ databases">
        <title>Bacillus suaedae sp. nov., isolated from Suaeda aralocaspica.</title>
        <authorList>
            <person name="Lei R.F.R."/>
        </authorList>
    </citation>
    <scope>NUCLEOTIDE SEQUENCE</scope>
    <source>
        <strain evidence="4">YZJH907-2</strain>
    </source>
</reference>
<dbReference type="InterPro" id="IPR046342">
    <property type="entry name" value="CBS_dom_sf"/>
</dbReference>
<proteinExistence type="predicted"/>
<name>A0A940WT98_9BACI</name>
<dbReference type="SMART" id="SM00116">
    <property type="entry name" value="CBS"/>
    <property type="match status" value="2"/>
</dbReference>
<dbReference type="Pfam" id="PF00571">
    <property type="entry name" value="CBS"/>
    <property type="match status" value="2"/>
</dbReference>
<dbReference type="Gene3D" id="3.10.580.10">
    <property type="entry name" value="CBS-domain"/>
    <property type="match status" value="1"/>
</dbReference>
<dbReference type="SUPFAM" id="SSF55021">
    <property type="entry name" value="ACT-like"/>
    <property type="match status" value="1"/>
</dbReference>
<accession>A0A940WT98</accession>
<dbReference type="CDD" id="cd04883">
    <property type="entry name" value="ACT_AcuB"/>
    <property type="match status" value="1"/>
</dbReference>
<dbReference type="RefSeq" id="WP_210595161.1">
    <property type="nucleotide sequence ID" value="NZ_JAGKSQ010000001.1"/>
</dbReference>
<dbReference type="PANTHER" id="PTHR43080">
    <property type="entry name" value="CBS DOMAIN-CONTAINING PROTEIN CBSX3, MITOCHONDRIAL"/>
    <property type="match status" value="1"/>
</dbReference>
<evidence type="ECO:0000256" key="1">
    <source>
        <dbReference type="ARBA" id="ARBA00023122"/>
    </source>
</evidence>
<dbReference type="Proteomes" id="UP000678228">
    <property type="component" value="Unassembled WGS sequence"/>
</dbReference>